<dbReference type="EMBL" id="BSPW01000020">
    <property type="protein sequence ID" value="GLT17119.1"/>
    <property type="molecule type" value="Genomic_DNA"/>
</dbReference>
<feature type="transmembrane region" description="Helical" evidence="1">
    <location>
        <begin position="12"/>
        <end position="34"/>
    </location>
</feature>
<keyword evidence="1" id="KW-0472">Membrane</keyword>
<sequence>MMHLSTIRRKQSGSGLLLVVFIIVVLVGFVAIVANRNQERSSDQFIASIIGTRAEMAARSAAQVELSRFYQTTTEGSCHSSSTQTMTLQGNGFYQCSATVSCLDVGQLDDGRNIFQLTSIGLCNLGDWQLQRVIKVGLKQ</sequence>
<dbReference type="Proteomes" id="UP001157138">
    <property type="component" value="Unassembled WGS sequence"/>
</dbReference>
<comment type="caution">
    <text evidence="2">The sequence shown here is derived from an EMBL/GenBank/DDBJ whole genome shotgun (WGS) entry which is preliminary data.</text>
</comment>
<protein>
    <recommendedName>
        <fullName evidence="4">MSHA biogenesis protein MshP</fullName>
    </recommendedName>
</protein>
<evidence type="ECO:0008006" key="4">
    <source>
        <dbReference type="Google" id="ProtNLM"/>
    </source>
</evidence>
<gene>
    <name evidence="2" type="ORF">GCM10007938_08960</name>
</gene>
<evidence type="ECO:0000313" key="3">
    <source>
        <dbReference type="Proteomes" id="UP001157138"/>
    </source>
</evidence>
<keyword evidence="3" id="KW-1185">Reference proteome</keyword>
<accession>A0ABQ6EWD8</accession>
<evidence type="ECO:0000256" key="1">
    <source>
        <dbReference type="SAM" id="Phobius"/>
    </source>
</evidence>
<reference evidence="3" key="1">
    <citation type="journal article" date="2019" name="Int. J. Syst. Evol. Microbiol.">
        <title>The Global Catalogue of Microorganisms (GCM) 10K type strain sequencing project: providing services to taxonomists for standard genome sequencing and annotation.</title>
        <authorList>
            <consortium name="The Broad Institute Genomics Platform"/>
            <consortium name="The Broad Institute Genome Sequencing Center for Infectious Disease"/>
            <person name="Wu L."/>
            <person name="Ma J."/>
        </authorList>
    </citation>
    <scope>NUCLEOTIDE SEQUENCE [LARGE SCALE GENOMIC DNA]</scope>
    <source>
        <strain evidence="3">NBRC 108723</strain>
    </source>
</reference>
<name>A0ABQ6EWD8_9VIBR</name>
<organism evidence="2 3">
    <name type="scientific">Vibrio zhanjiangensis</name>
    <dbReference type="NCBI Taxonomy" id="1046128"/>
    <lineage>
        <taxon>Bacteria</taxon>
        <taxon>Pseudomonadati</taxon>
        <taxon>Pseudomonadota</taxon>
        <taxon>Gammaproteobacteria</taxon>
        <taxon>Vibrionales</taxon>
        <taxon>Vibrionaceae</taxon>
        <taxon>Vibrio</taxon>
    </lineage>
</organism>
<evidence type="ECO:0000313" key="2">
    <source>
        <dbReference type="EMBL" id="GLT17119.1"/>
    </source>
</evidence>
<proteinExistence type="predicted"/>
<keyword evidence="1" id="KW-0812">Transmembrane</keyword>
<keyword evidence="1" id="KW-1133">Transmembrane helix</keyword>
<dbReference type="RefSeq" id="WP_284191033.1">
    <property type="nucleotide sequence ID" value="NZ_BSPW01000020.1"/>
</dbReference>